<feature type="region of interest" description="Disordered" evidence="1">
    <location>
        <begin position="369"/>
        <end position="404"/>
    </location>
</feature>
<sequence>MGTALETRARRQPWLLAILLCAAVQGISSYTSLPIFFSGSGRTAPVKKGKVELPPLHYLHDLHLPPIEPQKALELYHRMLPGARDHGERGIIMYGEGQNLQHGVTIISRAAHVASRALLSHPWLNITIFTTRQTFTAWAALRSQQGHTTAYPFHSALFFEDIQTPALLRYSSVGNTSHTSLAESTAMQQSKLFFQRKIAAMQLSPYNRTLYMDPDTCVCGAPGSLEELFEELEEYDLATAMEWPAAVEPVPHIYAHYIPEKIQERYWGLVFYRKSEPMMHFLDTVMELYVTAANRNLGHRNDQQAVREAVFLEKGQLMERTLSEKKELCRAHSGRAKGDAKQQCAKPPSLCAKGCAIVQDRCECWATPRVGSKGSGKGSSKSKKGAGTGGAVLPSSLPPPFDPLHHERFPFLNL</sequence>
<reference evidence="2" key="1">
    <citation type="submission" date="2021-01" db="EMBL/GenBank/DDBJ databases">
        <authorList>
            <person name="Corre E."/>
            <person name="Pelletier E."/>
            <person name="Niang G."/>
            <person name="Scheremetjew M."/>
            <person name="Finn R."/>
            <person name="Kale V."/>
            <person name="Holt S."/>
            <person name="Cochrane G."/>
            <person name="Meng A."/>
            <person name="Brown T."/>
            <person name="Cohen L."/>
        </authorList>
    </citation>
    <scope>NUCLEOTIDE SEQUENCE</scope>
    <source>
        <strain evidence="2">PLY429</strain>
    </source>
</reference>
<accession>A0A7S1SVG4</accession>
<evidence type="ECO:0000256" key="1">
    <source>
        <dbReference type="SAM" id="MobiDB-lite"/>
    </source>
</evidence>
<dbReference type="EMBL" id="HBGG01023969">
    <property type="protein sequence ID" value="CAD9210229.1"/>
    <property type="molecule type" value="Transcribed_RNA"/>
</dbReference>
<evidence type="ECO:0000313" key="2">
    <source>
        <dbReference type="EMBL" id="CAD9210229.1"/>
    </source>
</evidence>
<dbReference type="AlphaFoldDB" id="A0A7S1SVG4"/>
<proteinExistence type="predicted"/>
<organism evidence="2">
    <name type="scientific">Tetraselmis chuii</name>
    <dbReference type="NCBI Taxonomy" id="63592"/>
    <lineage>
        <taxon>Eukaryota</taxon>
        <taxon>Viridiplantae</taxon>
        <taxon>Chlorophyta</taxon>
        <taxon>core chlorophytes</taxon>
        <taxon>Chlorodendrophyceae</taxon>
        <taxon>Chlorodendrales</taxon>
        <taxon>Chlorodendraceae</taxon>
        <taxon>Tetraselmis</taxon>
    </lineage>
</organism>
<gene>
    <name evidence="2" type="ORF">TCHU04912_LOCUS12468</name>
</gene>
<name>A0A7S1SVG4_9CHLO</name>
<dbReference type="SUPFAM" id="SSF53448">
    <property type="entry name" value="Nucleotide-diphospho-sugar transferases"/>
    <property type="match status" value="1"/>
</dbReference>
<dbReference type="InterPro" id="IPR029044">
    <property type="entry name" value="Nucleotide-diphossugar_trans"/>
</dbReference>
<protein>
    <submittedName>
        <fullName evidence="2">Uncharacterized protein</fullName>
    </submittedName>
</protein>